<dbReference type="AlphaFoldDB" id="A0A0V0HMD7"/>
<organism evidence="1">
    <name type="scientific">Solanum chacoense</name>
    <name type="common">Chaco potato</name>
    <dbReference type="NCBI Taxonomy" id="4108"/>
    <lineage>
        <taxon>Eukaryota</taxon>
        <taxon>Viridiplantae</taxon>
        <taxon>Streptophyta</taxon>
        <taxon>Embryophyta</taxon>
        <taxon>Tracheophyta</taxon>
        <taxon>Spermatophyta</taxon>
        <taxon>Magnoliopsida</taxon>
        <taxon>eudicotyledons</taxon>
        <taxon>Gunneridae</taxon>
        <taxon>Pentapetalae</taxon>
        <taxon>asterids</taxon>
        <taxon>lamiids</taxon>
        <taxon>Solanales</taxon>
        <taxon>Solanaceae</taxon>
        <taxon>Solanoideae</taxon>
        <taxon>Solaneae</taxon>
        <taxon>Solanum</taxon>
    </lineage>
</organism>
<proteinExistence type="predicted"/>
<reference evidence="1" key="1">
    <citation type="submission" date="2015-12" db="EMBL/GenBank/DDBJ databases">
        <title>Gene expression during late stages of embryo sac development: a critical building block for successful pollen-pistil interactions.</title>
        <authorList>
            <person name="Liu Y."/>
            <person name="Joly V."/>
            <person name="Sabar M."/>
            <person name="Matton D.P."/>
        </authorList>
    </citation>
    <scope>NUCLEOTIDE SEQUENCE</scope>
</reference>
<protein>
    <submittedName>
        <fullName evidence="1">Putative ovule protein</fullName>
    </submittedName>
</protein>
<sequence>MLFSSTLQTYHIRFISLIMHISHTQYIQSTDYILEGWPHYPPSLEGCDWSKEWVTDRFLGYKKKVLTTYSSCYIVLYPS</sequence>
<name>A0A0V0HMD7_SOLCH</name>
<evidence type="ECO:0000313" key="1">
    <source>
        <dbReference type="EMBL" id="JAP21553.1"/>
    </source>
</evidence>
<dbReference type="EMBL" id="GEDG01017566">
    <property type="protein sequence ID" value="JAP21553.1"/>
    <property type="molecule type" value="Transcribed_RNA"/>
</dbReference>
<accession>A0A0V0HMD7</accession>